<dbReference type="OrthoDB" id="3172332at2759"/>
<accession>W9CKQ6</accession>
<dbReference type="Pfam" id="PF00172">
    <property type="entry name" value="Zn_clus"/>
    <property type="match status" value="1"/>
</dbReference>
<keyword evidence="10" id="KW-1185">Reference proteome</keyword>
<evidence type="ECO:0000256" key="4">
    <source>
        <dbReference type="ARBA" id="ARBA00023125"/>
    </source>
</evidence>
<proteinExistence type="predicted"/>
<dbReference type="PROSITE" id="PS00463">
    <property type="entry name" value="ZN2_CY6_FUNGAL_1"/>
    <property type="match status" value="1"/>
</dbReference>
<evidence type="ECO:0000313" key="9">
    <source>
        <dbReference type="EMBL" id="ESZ95239.1"/>
    </source>
</evidence>
<dbReference type="GO" id="GO:0000981">
    <property type="term" value="F:DNA-binding transcription factor activity, RNA polymerase II-specific"/>
    <property type="evidence" value="ECO:0007669"/>
    <property type="project" value="InterPro"/>
</dbReference>
<evidence type="ECO:0000256" key="1">
    <source>
        <dbReference type="ARBA" id="ARBA00022723"/>
    </source>
</evidence>
<keyword evidence="3" id="KW-0805">Transcription regulation</keyword>
<dbReference type="GO" id="GO:0008270">
    <property type="term" value="F:zinc ion binding"/>
    <property type="evidence" value="ECO:0007669"/>
    <property type="project" value="InterPro"/>
</dbReference>
<dbReference type="CDD" id="cd00067">
    <property type="entry name" value="GAL4"/>
    <property type="match status" value="1"/>
</dbReference>
<evidence type="ECO:0000259" key="8">
    <source>
        <dbReference type="PROSITE" id="PS50048"/>
    </source>
</evidence>
<evidence type="ECO:0000256" key="3">
    <source>
        <dbReference type="ARBA" id="ARBA00023015"/>
    </source>
</evidence>
<dbReference type="InterPro" id="IPR021858">
    <property type="entry name" value="Fun_TF"/>
</dbReference>
<dbReference type="InterPro" id="IPR036864">
    <property type="entry name" value="Zn2-C6_fun-type_DNA-bd_sf"/>
</dbReference>
<feature type="domain" description="Zn(2)-C6 fungal-type" evidence="8">
    <location>
        <begin position="20"/>
        <end position="48"/>
    </location>
</feature>
<dbReference type="InterPro" id="IPR001138">
    <property type="entry name" value="Zn2Cys6_DnaBD"/>
</dbReference>
<keyword evidence="4" id="KW-0238">DNA-binding</keyword>
<dbReference type="InterPro" id="IPR052360">
    <property type="entry name" value="Transcr_Regulatory_Proteins"/>
</dbReference>
<dbReference type="Proteomes" id="UP000019487">
    <property type="component" value="Unassembled WGS sequence"/>
</dbReference>
<evidence type="ECO:0000256" key="5">
    <source>
        <dbReference type="ARBA" id="ARBA00023163"/>
    </source>
</evidence>
<dbReference type="GO" id="GO:0003677">
    <property type="term" value="F:DNA binding"/>
    <property type="evidence" value="ECO:0007669"/>
    <property type="project" value="UniProtKB-KW"/>
</dbReference>
<dbReference type="Pfam" id="PF11951">
    <property type="entry name" value="Fungal_trans_2"/>
    <property type="match status" value="1"/>
</dbReference>
<feature type="region of interest" description="Disordered" evidence="7">
    <location>
        <begin position="52"/>
        <end position="89"/>
    </location>
</feature>
<protein>
    <recommendedName>
        <fullName evidence="8">Zn(2)-C6 fungal-type domain-containing protein</fullName>
    </recommendedName>
</protein>
<evidence type="ECO:0000256" key="2">
    <source>
        <dbReference type="ARBA" id="ARBA00022833"/>
    </source>
</evidence>
<gene>
    <name evidence="9" type="ORF">SBOR_4351</name>
</gene>
<dbReference type="Gene3D" id="4.10.240.10">
    <property type="entry name" value="Zn(2)-C6 fungal-type DNA-binding domain"/>
    <property type="match status" value="1"/>
</dbReference>
<dbReference type="SUPFAM" id="SSF57701">
    <property type="entry name" value="Zn2/Cys6 DNA-binding domain"/>
    <property type="match status" value="1"/>
</dbReference>
<dbReference type="PROSITE" id="PS50048">
    <property type="entry name" value="ZN2_CY6_FUNGAL_2"/>
    <property type="match status" value="1"/>
</dbReference>
<dbReference type="PANTHER" id="PTHR36206">
    <property type="entry name" value="ASPERCRYPTIN BIOSYNTHESIS CLUSTER-SPECIFIC TRANSCRIPTION REGULATOR ATNN-RELATED"/>
    <property type="match status" value="1"/>
</dbReference>
<sequence>MERTAENKVVKNCGTRSRTGCITCKVRRVKCDEGKPGCQRCKKFGRLCDGYERKSASPQPRARPKKASPRMETNQPSPTTLAPKPLPPSSSIAFNDEQEALYFQIFQCETINILADGRDSPLWHRIIRQACLEESSIFHCAIAIAALDQACKSRALHSSSQFEFHHRHALQQYGKSLKELQKVIARGDSCIRTTLIASLLIFCFQNFHGDIRLALNNARTTIDLMYNWISNQAGVPARIGFSPAPNIVENELVEAFTRLDGHLINWVGVSASSRDFISLALSNPLNTPPIPSIFSSLKEARLSLDNLKARLSLDNILGRITPPSVTCISRNSISEDPSSNEPPFSRELRAWTSAFRPIFDLSQSRLDSDPNDHSEFIPAGILRVHSLALQIVFWSSYHAKKNINMISPAHSYPSPASVPSSSPPPFSDNDSEKHIHNLLLPDYCEIITVCRAIVNHPAFIKSFIFGGGIIPQLFVVVCKCPDLNVRREAIQILKDAGGRREGVWDAKTMARVGEEILRCEALDDNSKNHQDWDRDSLSNGDFDFDPTRGENSMLSGVQACGCGCQNGGDEITLQRSVDWVEIQLACTGMKLKLPMVRQKKIRTYEDVDEYAGRMYGEEVEEMRLLDWVEQFLHPQGGV</sequence>
<evidence type="ECO:0000313" key="10">
    <source>
        <dbReference type="Proteomes" id="UP000019487"/>
    </source>
</evidence>
<evidence type="ECO:0000256" key="7">
    <source>
        <dbReference type="SAM" id="MobiDB-lite"/>
    </source>
</evidence>
<keyword evidence="5" id="KW-0804">Transcription</keyword>
<dbReference type="HOGENOM" id="CLU_011409_2_1_1"/>
<feature type="compositionally biased region" description="Polar residues" evidence="7">
    <location>
        <begin position="71"/>
        <end position="80"/>
    </location>
</feature>
<evidence type="ECO:0000256" key="6">
    <source>
        <dbReference type="ARBA" id="ARBA00023242"/>
    </source>
</evidence>
<name>W9CKQ6_SCLBF</name>
<keyword evidence="6" id="KW-0539">Nucleus</keyword>
<keyword evidence="1" id="KW-0479">Metal-binding</keyword>
<comment type="caution">
    <text evidence="9">The sequence shown here is derived from an EMBL/GenBank/DDBJ whole genome shotgun (WGS) entry which is preliminary data.</text>
</comment>
<dbReference type="AlphaFoldDB" id="W9CKQ6"/>
<dbReference type="SMART" id="SM00066">
    <property type="entry name" value="GAL4"/>
    <property type="match status" value="1"/>
</dbReference>
<keyword evidence="2" id="KW-0862">Zinc</keyword>
<dbReference type="EMBL" id="AYSA01000197">
    <property type="protein sequence ID" value="ESZ95239.1"/>
    <property type="molecule type" value="Genomic_DNA"/>
</dbReference>
<reference evidence="9 10" key="1">
    <citation type="journal article" date="2014" name="Genome Announc.">
        <title>Draft genome sequence of Sclerotinia borealis, a psychrophilic plant pathogenic fungus.</title>
        <authorList>
            <person name="Mardanov A.V."/>
            <person name="Beletsky A.V."/>
            <person name="Kadnikov V.V."/>
            <person name="Ignatov A.N."/>
            <person name="Ravin N.V."/>
        </authorList>
    </citation>
    <scope>NUCLEOTIDE SEQUENCE [LARGE SCALE GENOMIC DNA]</scope>
    <source>
        <strain evidence="10">F-4157</strain>
    </source>
</reference>
<dbReference type="PANTHER" id="PTHR36206:SF4">
    <property type="entry name" value="HYPOTHETICAL CONSERVED PROTEIN (EUROFUNG)-RELATED"/>
    <property type="match status" value="1"/>
</dbReference>
<organism evidence="9 10">
    <name type="scientific">Sclerotinia borealis (strain F-4128)</name>
    <dbReference type="NCBI Taxonomy" id="1432307"/>
    <lineage>
        <taxon>Eukaryota</taxon>
        <taxon>Fungi</taxon>
        <taxon>Dikarya</taxon>
        <taxon>Ascomycota</taxon>
        <taxon>Pezizomycotina</taxon>
        <taxon>Leotiomycetes</taxon>
        <taxon>Helotiales</taxon>
        <taxon>Sclerotiniaceae</taxon>
        <taxon>Sclerotinia</taxon>
    </lineage>
</organism>